<dbReference type="SUPFAM" id="SSF82199">
    <property type="entry name" value="SET domain"/>
    <property type="match status" value="1"/>
</dbReference>
<keyword evidence="3" id="KW-0158">Chromosome</keyword>
<evidence type="ECO:0000256" key="4">
    <source>
        <dbReference type="ARBA" id="ARBA00022603"/>
    </source>
</evidence>
<dbReference type="Pfam" id="PF00856">
    <property type="entry name" value="SET"/>
    <property type="match status" value="1"/>
</dbReference>
<dbReference type="CDD" id="cd00202">
    <property type="entry name" value="ZnF_GATA"/>
    <property type="match status" value="1"/>
</dbReference>
<keyword evidence="8" id="KW-0863">Zinc-finger</keyword>
<organism evidence="13 14">
    <name type="scientific">Rhizopus stolonifer</name>
    <name type="common">Rhizopus nigricans</name>
    <dbReference type="NCBI Taxonomy" id="4846"/>
    <lineage>
        <taxon>Eukaryota</taxon>
        <taxon>Fungi</taxon>
        <taxon>Fungi incertae sedis</taxon>
        <taxon>Mucoromycota</taxon>
        <taxon>Mucoromycotina</taxon>
        <taxon>Mucoromycetes</taxon>
        <taxon>Mucorales</taxon>
        <taxon>Mucorineae</taxon>
        <taxon>Rhizopodaceae</taxon>
        <taxon>Rhizopus</taxon>
    </lineage>
</organism>
<dbReference type="GO" id="GO:0005634">
    <property type="term" value="C:nucleus"/>
    <property type="evidence" value="ECO:0007669"/>
    <property type="project" value="UniProtKB-SubCell"/>
</dbReference>
<comment type="caution">
    <text evidence="13">The sequence shown here is derived from an EMBL/GenBank/DDBJ whole genome shotgun (WGS) entry which is preliminary data.</text>
</comment>
<dbReference type="InterPro" id="IPR001214">
    <property type="entry name" value="SET_dom"/>
</dbReference>
<evidence type="ECO:0000256" key="3">
    <source>
        <dbReference type="ARBA" id="ARBA00022454"/>
    </source>
</evidence>
<dbReference type="GO" id="GO:0008270">
    <property type="term" value="F:zinc ion binding"/>
    <property type="evidence" value="ECO:0007669"/>
    <property type="project" value="UniProtKB-KW"/>
</dbReference>
<protein>
    <submittedName>
        <fullName evidence="13">Histone-Lysine N-Methyltransferase ash1l</fullName>
    </submittedName>
</protein>
<dbReference type="GO" id="GO:0032259">
    <property type="term" value="P:methylation"/>
    <property type="evidence" value="ECO:0007669"/>
    <property type="project" value="UniProtKB-KW"/>
</dbReference>
<keyword evidence="8" id="KW-0479">Metal-binding</keyword>
<dbReference type="Proteomes" id="UP000253551">
    <property type="component" value="Unassembled WGS sequence"/>
</dbReference>
<dbReference type="InterPro" id="IPR006560">
    <property type="entry name" value="AWS_dom"/>
</dbReference>
<evidence type="ECO:0000259" key="12">
    <source>
        <dbReference type="PROSITE" id="PS51215"/>
    </source>
</evidence>
<dbReference type="SMART" id="SM00508">
    <property type="entry name" value="PostSET"/>
    <property type="match status" value="1"/>
</dbReference>
<dbReference type="InterPro" id="IPR046341">
    <property type="entry name" value="SET_dom_sf"/>
</dbReference>
<reference evidence="13 14" key="1">
    <citation type="journal article" date="2018" name="G3 (Bethesda)">
        <title>Phylogenetic and Phylogenomic Definition of Rhizopus Species.</title>
        <authorList>
            <person name="Gryganskyi A.P."/>
            <person name="Golan J."/>
            <person name="Dolatabadi S."/>
            <person name="Mondo S."/>
            <person name="Robb S."/>
            <person name="Idnurm A."/>
            <person name="Muszewska A."/>
            <person name="Steczkiewicz K."/>
            <person name="Masonjones S."/>
            <person name="Liao H.L."/>
            <person name="Gajdeczka M.T."/>
            <person name="Anike F."/>
            <person name="Vuek A."/>
            <person name="Anishchenko I.M."/>
            <person name="Voigt K."/>
            <person name="de Hoog G.S."/>
            <person name="Smith M.E."/>
            <person name="Heitman J."/>
            <person name="Vilgalys R."/>
            <person name="Stajich J.E."/>
        </authorList>
    </citation>
    <scope>NUCLEOTIDE SEQUENCE [LARGE SCALE GENOMIC DNA]</scope>
    <source>
        <strain evidence="13 14">LSU 92-RS-03</strain>
    </source>
</reference>
<dbReference type="SMART" id="SM00401">
    <property type="entry name" value="ZnF_GATA"/>
    <property type="match status" value="1"/>
</dbReference>
<dbReference type="Pfam" id="PF17907">
    <property type="entry name" value="AWS"/>
    <property type="match status" value="1"/>
</dbReference>
<dbReference type="AlphaFoldDB" id="A0A367IPH3"/>
<evidence type="ECO:0000256" key="2">
    <source>
        <dbReference type="ARBA" id="ARBA00004286"/>
    </source>
</evidence>
<dbReference type="Pfam" id="PF00320">
    <property type="entry name" value="GATA"/>
    <property type="match status" value="1"/>
</dbReference>
<dbReference type="InterPro" id="IPR050777">
    <property type="entry name" value="SET2_Histone-Lys_MeTrsfase"/>
</dbReference>
<dbReference type="InterPro" id="IPR003616">
    <property type="entry name" value="Post-SET_dom"/>
</dbReference>
<evidence type="ECO:0000259" key="11">
    <source>
        <dbReference type="PROSITE" id="PS50868"/>
    </source>
</evidence>
<feature type="domain" description="GATA-type" evidence="9">
    <location>
        <begin position="71"/>
        <end position="124"/>
    </location>
</feature>
<dbReference type="GO" id="GO:0006355">
    <property type="term" value="P:regulation of DNA-templated transcription"/>
    <property type="evidence" value="ECO:0007669"/>
    <property type="project" value="InterPro"/>
</dbReference>
<dbReference type="EMBL" id="PJQM01006503">
    <property type="protein sequence ID" value="RCH79562.1"/>
    <property type="molecule type" value="Genomic_DNA"/>
</dbReference>
<dbReference type="PROSITE" id="PS50280">
    <property type="entry name" value="SET"/>
    <property type="match status" value="1"/>
</dbReference>
<dbReference type="GO" id="GO:0005694">
    <property type="term" value="C:chromosome"/>
    <property type="evidence" value="ECO:0007669"/>
    <property type="project" value="UniProtKB-SubCell"/>
</dbReference>
<dbReference type="InterPro" id="IPR013088">
    <property type="entry name" value="Znf_NHR/GATA"/>
</dbReference>
<sequence length="418" mass="47722">MQVSYRIRLCNACHLRWKNQGRPAEGYSSTTFPPPHYSPSCLKRKRSLKSTVKSKKIKTEGMDLNLLSSDKCACCLKTETPTWRKGPSGKTLCNACGLKWAKEDTAKPASSLSSSFSSLSISKRVLLHHKKQYIQHGLYSEETRLGHAKQPFSFPLPIHQGEFILSKLVHFELPADILQERELGLIKGLQQRMPSFTRIRSNIFVERKPQTSVEPVVCHCVKPANDQPGCGDDCINRMLFYECDPKTCPCGDQCTNQRFQRKERKKELQIFQTKNRGWGLRSMVDIKKGDLVIEYRGEIISHQLCEERMCTIYVNEKNFYFLDYCNGEVIDACYKGTEARFINHSCDPNCHIEKWSLRGESHFGVFASRDIPALSELFYDYNFSTFNGSVESQQPCYCGAVKCRGTIGRKASSKKKLS</sequence>
<dbReference type="SUPFAM" id="SSF57716">
    <property type="entry name" value="Glucocorticoid receptor-like (DNA-binding domain)"/>
    <property type="match status" value="1"/>
</dbReference>
<gene>
    <name evidence="13" type="primary">ASH1L</name>
    <name evidence="13" type="ORF">CU098_001466</name>
</gene>
<evidence type="ECO:0000313" key="13">
    <source>
        <dbReference type="EMBL" id="RCH79562.1"/>
    </source>
</evidence>
<evidence type="ECO:0000259" key="10">
    <source>
        <dbReference type="PROSITE" id="PS50280"/>
    </source>
</evidence>
<feature type="domain" description="SET" evidence="10">
    <location>
        <begin position="266"/>
        <end position="382"/>
    </location>
</feature>
<keyword evidence="14" id="KW-1185">Reference proteome</keyword>
<evidence type="ECO:0000313" key="14">
    <source>
        <dbReference type="Proteomes" id="UP000253551"/>
    </source>
</evidence>
<dbReference type="STRING" id="4846.A0A367IPH3"/>
<dbReference type="Gene3D" id="3.30.50.10">
    <property type="entry name" value="Erythroid Transcription Factor GATA-1, subunit A"/>
    <property type="match status" value="1"/>
</dbReference>
<dbReference type="PANTHER" id="PTHR22884">
    <property type="entry name" value="SET DOMAIN PROTEINS"/>
    <property type="match status" value="1"/>
</dbReference>
<dbReference type="PROSITE" id="PS50868">
    <property type="entry name" value="POST_SET"/>
    <property type="match status" value="1"/>
</dbReference>
<comment type="subcellular location">
    <subcellularLocation>
        <location evidence="2">Chromosome</location>
    </subcellularLocation>
    <subcellularLocation>
        <location evidence="1">Nucleus</location>
    </subcellularLocation>
</comment>
<evidence type="ECO:0000256" key="5">
    <source>
        <dbReference type="ARBA" id="ARBA00022679"/>
    </source>
</evidence>
<dbReference type="OrthoDB" id="422362at2759"/>
<accession>A0A367IPH3</accession>
<evidence type="ECO:0000256" key="1">
    <source>
        <dbReference type="ARBA" id="ARBA00004123"/>
    </source>
</evidence>
<dbReference type="GO" id="GO:0043565">
    <property type="term" value="F:sequence-specific DNA binding"/>
    <property type="evidence" value="ECO:0007669"/>
    <property type="project" value="InterPro"/>
</dbReference>
<dbReference type="GO" id="GO:0042054">
    <property type="term" value="F:histone methyltransferase activity"/>
    <property type="evidence" value="ECO:0007669"/>
    <property type="project" value="InterPro"/>
</dbReference>
<evidence type="ECO:0000256" key="7">
    <source>
        <dbReference type="ARBA" id="ARBA00023242"/>
    </source>
</evidence>
<proteinExistence type="predicted"/>
<evidence type="ECO:0000256" key="6">
    <source>
        <dbReference type="ARBA" id="ARBA00022691"/>
    </source>
</evidence>
<feature type="domain" description="Post-SET" evidence="11">
    <location>
        <begin position="392"/>
        <end position="408"/>
    </location>
</feature>
<keyword evidence="6" id="KW-0949">S-adenosyl-L-methionine</keyword>
<dbReference type="PROSITE" id="PS50114">
    <property type="entry name" value="GATA_ZN_FINGER_2"/>
    <property type="match status" value="1"/>
</dbReference>
<evidence type="ECO:0000259" key="9">
    <source>
        <dbReference type="PROSITE" id="PS50114"/>
    </source>
</evidence>
<dbReference type="Gene3D" id="2.170.270.10">
    <property type="entry name" value="SET domain"/>
    <property type="match status" value="1"/>
</dbReference>
<dbReference type="PROSITE" id="PS51215">
    <property type="entry name" value="AWS"/>
    <property type="match status" value="1"/>
</dbReference>
<keyword evidence="8" id="KW-0862">Zinc</keyword>
<keyword evidence="7" id="KW-0539">Nucleus</keyword>
<dbReference type="SMART" id="SM00317">
    <property type="entry name" value="SET"/>
    <property type="match status" value="1"/>
</dbReference>
<evidence type="ECO:0000256" key="8">
    <source>
        <dbReference type="PROSITE-ProRule" id="PRU00094"/>
    </source>
</evidence>
<keyword evidence="4 13" id="KW-0489">Methyltransferase</keyword>
<name>A0A367IPH3_RHIST</name>
<dbReference type="InterPro" id="IPR000679">
    <property type="entry name" value="Znf_GATA"/>
</dbReference>
<keyword evidence="5 13" id="KW-0808">Transferase</keyword>
<feature type="domain" description="AWS" evidence="12">
    <location>
        <begin position="213"/>
        <end position="263"/>
    </location>
</feature>
<dbReference type="SMART" id="SM00570">
    <property type="entry name" value="AWS"/>
    <property type="match status" value="1"/>
</dbReference>